<dbReference type="InterPro" id="IPR033248">
    <property type="entry name" value="Transketolase_C"/>
</dbReference>
<dbReference type="KEGG" id="ntg:NSCAC_0670"/>
<feature type="binding site" evidence="11">
    <location>
        <position position="180"/>
    </location>
    <ligand>
        <name>thiamine diphosphate</name>
        <dbReference type="ChEBI" id="CHEBI:58937"/>
    </ligand>
</feature>
<dbReference type="CDD" id="cd02007">
    <property type="entry name" value="TPP_DXS"/>
    <property type="match status" value="1"/>
</dbReference>
<feature type="binding site" evidence="11">
    <location>
        <position position="374"/>
    </location>
    <ligand>
        <name>thiamine diphosphate</name>
        <dbReference type="ChEBI" id="CHEBI:58937"/>
    </ligand>
</feature>
<feature type="binding site" evidence="11">
    <location>
        <position position="151"/>
    </location>
    <ligand>
        <name>Mg(2+)</name>
        <dbReference type="ChEBI" id="CHEBI:18420"/>
    </ligand>
</feature>
<dbReference type="AlphaFoldDB" id="A0A7G1Q9N5"/>
<evidence type="ECO:0000313" key="13">
    <source>
        <dbReference type="EMBL" id="CAB1275446.1"/>
    </source>
</evidence>
<dbReference type="FunFam" id="3.40.50.920:FF:000002">
    <property type="entry name" value="1-deoxy-D-xylulose-5-phosphate synthase"/>
    <property type="match status" value="1"/>
</dbReference>
<dbReference type="PROSITE" id="PS00801">
    <property type="entry name" value="TRANSKETOLASE_1"/>
    <property type="match status" value="1"/>
</dbReference>
<dbReference type="GO" id="GO:0030976">
    <property type="term" value="F:thiamine pyrophosphate binding"/>
    <property type="evidence" value="ECO:0007669"/>
    <property type="project" value="UniProtKB-UniRule"/>
</dbReference>
<feature type="binding site" evidence="11">
    <location>
        <begin position="120"/>
        <end position="122"/>
    </location>
    <ligand>
        <name>thiamine diphosphate</name>
        <dbReference type="ChEBI" id="CHEBI:58937"/>
    </ligand>
</feature>
<dbReference type="SUPFAM" id="SSF52518">
    <property type="entry name" value="Thiamin diphosphate-binding fold (THDP-binding)"/>
    <property type="match status" value="2"/>
</dbReference>
<dbReference type="FunFam" id="3.40.50.970:FF:000005">
    <property type="entry name" value="1-deoxy-D-xylulose-5-phosphate synthase"/>
    <property type="match status" value="1"/>
</dbReference>
<keyword evidence="4 11" id="KW-0808">Transferase</keyword>
<keyword evidence="14" id="KW-1185">Reference proteome</keyword>
<feature type="binding site" evidence="11">
    <location>
        <position position="79"/>
    </location>
    <ligand>
        <name>thiamine diphosphate</name>
        <dbReference type="ChEBI" id="CHEBI:58937"/>
    </ligand>
</feature>
<keyword evidence="7 11" id="KW-0784">Thiamine biosynthesis</keyword>
<evidence type="ECO:0000256" key="11">
    <source>
        <dbReference type="HAMAP-Rule" id="MF_00315"/>
    </source>
</evidence>
<feature type="binding site" evidence="11">
    <location>
        <begin position="152"/>
        <end position="153"/>
    </location>
    <ligand>
        <name>thiamine diphosphate</name>
        <dbReference type="ChEBI" id="CHEBI:58937"/>
    </ligand>
</feature>
<dbReference type="Proteomes" id="UP000516072">
    <property type="component" value="Chromosome"/>
</dbReference>
<name>A0A7G1Q9N5_9GAMM</name>
<dbReference type="GO" id="GO:0005829">
    <property type="term" value="C:cytosol"/>
    <property type="evidence" value="ECO:0007669"/>
    <property type="project" value="TreeGrafter"/>
</dbReference>
<evidence type="ECO:0000259" key="12">
    <source>
        <dbReference type="SMART" id="SM00861"/>
    </source>
</evidence>
<evidence type="ECO:0000256" key="3">
    <source>
        <dbReference type="ARBA" id="ARBA00011738"/>
    </source>
</evidence>
<dbReference type="UniPathway" id="UPA00064">
    <property type="reaction ID" value="UER00091"/>
</dbReference>
<evidence type="ECO:0000256" key="7">
    <source>
        <dbReference type="ARBA" id="ARBA00022977"/>
    </source>
</evidence>
<evidence type="ECO:0000256" key="10">
    <source>
        <dbReference type="ARBA" id="ARBA00055605"/>
    </source>
</evidence>
<feature type="domain" description="Transketolase-like pyrimidine-binding" evidence="12">
    <location>
        <begin position="323"/>
        <end position="487"/>
    </location>
</feature>
<gene>
    <name evidence="11 13" type="primary">dxs</name>
    <name evidence="13" type="ORF">NSCAC_0670</name>
</gene>
<evidence type="ECO:0000256" key="6">
    <source>
        <dbReference type="ARBA" id="ARBA00022842"/>
    </source>
</evidence>
<dbReference type="SUPFAM" id="SSF52922">
    <property type="entry name" value="TK C-terminal domain-like"/>
    <property type="match status" value="1"/>
</dbReference>
<dbReference type="PANTHER" id="PTHR43322:SF5">
    <property type="entry name" value="1-DEOXY-D-XYLULOSE-5-PHOSPHATE SYNTHASE, CHLOROPLASTIC"/>
    <property type="match status" value="1"/>
</dbReference>
<dbReference type="GO" id="GO:0000287">
    <property type="term" value="F:magnesium ion binding"/>
    <property type="evidence" value="ECO:0007669"/>
    <property type="project" value="UniProtKB-UniRule"/>
</dbReference>
<keyword evidence="6 11" id="KW-0460">Magnesium</keyword>
<keyword evidence="9 11" id="KW-0414">Isoprene biosynthesis</keyword>
<dbReference type="GO" id="GO:0008661">
    <property type="term" value="F:1-deoxy-D-xylulose-5-phosphate synthase activity"/>
    <property type="evidence" value="ECO:0007669"/>
    <property type="project" value="UniProtKB-UniRule"/>
</dbReference>
<dbReference type="InterPro" id="IPR009014">
    <property type="entry name" value="Transketo_C/PFOR_II"/>
</dbReference>
<dbReference type="InterPro" id="IPR005475">
    <property type="entry name" value="Transketolase-like_Pyr-bd"/>
</dbReference>
<reference evidence="13 14" key="1">
    <citation type="submission" date="2020-03" db="EMBL/GenBank/DDBJ databases">
        <authorList>
            <person name="Picone N."/>
        </authorList>
    </citation>
    <scope>NUCLEOTIDE SEQUENCE [LARGE SCALE GENOMIC DNA]</scope>
    <source>
        <strain evidence="13">NSCAC1</strain>
    </source>
</reference>
<organism evidence="13 14">
    <name type="scientific">Candidatus Nitrosacidococcus tergens</name>
    <dbReference type="NCBI Taxonomy" id="553981"/>
    <lineage>
        <taxon>Bacteria</taxon>
        <taxon>Pseudomonadati</taxon>
        <taxon>Pseudomonadota</taxon>
        <taxon>Gammaproteobacteria</taxon>
        <taxon>Chromatiales</taxon>
        <taxon>Chromatiaceae</taxon>
        <taxon>Candidatus Nitrosacidococcus</taxon>
    </lineage>
</organism>
<feature type="binding site" evidence="11">
    <location>
        <position position="180"/>
    </location>
    <ligand>
        <name>Mg(2+)</name>
        <dbReference type="ChEBI" id="CHEBI:18420"/>
    </ligand>
</feature>
<dbReference type="RefSeq" id="WP_197745002.1">
    <property type="nucleotide sequence ID" value="NZ_LR778175.1"/>
</dbReference>
<dbReference type="SMART" id="SM00861">
    <property type="entry name" value="Transket_pyr"/>
    <property type="match status" value="1"/>
</dbReference>
<dbReference type="InterPro" id="IPR049557">
    <property type="entry name" value="Transketolase_CS"/>
</dbReference>
<proteinExistence type="inferred from homology"/>
<sequence length="641" mass="69697">MTAIANYPLLNRIHTPEQIRFLSEAELNILAEELRSFLLHSVSQSGGHFAAGLGVIDLTIALHYVFNTPEDRLVWDVGHQAYPHKILTGRKDLLTTIRQLNGLAPFPSRAESPYDTFGVGHSSTSIGAALGMAIAAEQSSSNRKAVAIIGDGGMTAGMAYEALDHAGACGSDLLVILNDNEMSISPNVGALSSYLTRLMTGSFYATVREGSKKVLERMPQPMWELVRRTEEHVKGMVVPGTLFEEMGFNYFGPIDGHDLPVLVSTLRNLYKLGGPRLLHVVTRKGKGYSLAEKNPVTYHAVVPFDPKVGMEKPKSVAKTKPTLTYTQVFGQWLCDMAYLDSRLIGITPAMREGSGLVKFSEQFPKRYFDVGIAEQHSVTLAAGMACDGLKPVVAIYSTFLQRAYDQLIHDVAIQNLPVLFAIDRAGIVGPDGPTHAGSFDLSFLRCIPNMVVMTPADENECRQMLYTGFMLNQPAAVRYPRGKGIGIDVDSEMTQIPLGKSDLKRSGSKVAILSFGAMLAPALEVAEKLNATVLNMRFVKPIDEKAIIEMARTHELLVTIEDNVIAGGAGSAVSECLAKHGILIPILHQGLPDYFQEHGSREEILASCDLDSKGILSAIQSCQNKLNYAKANAQQIVKAIS</sequence>
<evidence type="ECO:0000313" key="14">
    <source>
        <dbReference type="Proteomes" id="UP000516072"/>
    </source>
</evidence>
<comment type="similarity">
    <text evidence="2 11">Belongs to the transketolase family. DXPS subfamily.</text>
</comment>
<dbReference type="GO" id="GO:0019288">
    <property type="term" value="P:isopentenyl diphosphate biosynthetic process, methylerythritol 4-phosphate pathway"/>
    <property type="evidence" value="ECO:0007669"/>
    <property type="project" value="TreeGrafter"/>
</dbReference>
<dbReference type="InterPro" id="IPR005477">
    <property type="entry name" value="Dxylulose-5-P_synthase"/>
</dbReference>
<dbReference type="EC" id="2.2.1.7" evidence="11"/>
<accession>A0A7G1Q9N5</accession>
<evidence type="ECO:0000256" key="2">
    <source>
        <dbReference type="ARBA" id="ARBA00011081"/>
    </source>
</evidence>
<evidence type="ECO:0000256" key="8">
    <source>
        <dbReference type="ARBA" id="ARBA00023052"/>
    </source>
</evidence>
<dbReference type="NCBIfam" id="NF003933">
    <property type="entry name" value="PRK05444.2-2"/>
    <property type="match status" value="1"/>
</dbReference>
<dbReference type="PANTHER" id="PTHR43322">
    <property type="entry name" value="1-D-DEOXYXYLULOSE 5-PHOSPHATE SYNTHASE-RELATED"/>
    <property type="match status" value="1"/>
</dbReference>
<feature type="binding site" evidence="11">
    <location>
        <position position="288"/>
    </location>
    <ligand>
        <name>thiamine diphosphate</name>
        <dbReference type="ChEBI" id="CHEBI:58937"/>
    </ligand>
</feature>
<evidence type="ECO:0000256" key="9">
    <source>
        <dbReference type="ARBA" id="ARBA00023229"/>
    </source>
</evidence>
<protein>
    <recommendedName>
        <fullName evidence="11">1-deoxy-D-xylulose-5-phosphate synthase</fullName>
        <ecNumber evidence="11">2.2.1.7</ecNumber>
    </recommendedName>
    <alternativeName>
        <fullName evidence="11">1-deoxyxylulose-5-phosphate synthase</fullName>
        <shortName evidence="11">DXP synthase</shortName>
        <shortName evidence="11">DXPS</shortName>
    </alternativeName>
</protein>
<dbReference type="Gene3D" id="3.40.50.920">
    <property type="match status" value="1"/>
</dbReference>
<keyword evidence="5 11" id="KW-0479">Metal-binding</keyword>
<comment type="pathway">
    <text evidence="1 11">Metabolic intermediate biosynthesis; 1-deoxy-D-xylulose 5-phosphate biosynthesis; 1-deoxy-D-xylulose 5-phosphate from D-glyceraldehyde 3-phosphate and pyruvate: step 1/1.</text>
</comment>
<evidence type="ECO:0000256" key="5">
    <source>
        <dbReference type="ARBA" id="ARBA00022723"/>
    </source>
</evidence>
<dbReference type="Pfam" id="PF02779">
    <property type="entry name" value="Transket_pyr"/>
    <property type="match status" value="1"/>
</dbReference>
<dbReference type="Gene3D" id="3.40.50.970">
    <property type="match status" value="2"/>
</dbReference>
<dbReference type="HAMAP" id="MF_00315">
    <property type="entry name" value="DXP_synth"/>
    <property type="match status" value="1"/>
</dbReference>
<comment type="function">
    <text evidence="10 11">Catalyzes the acyloin condensation reaction between C atoms 2 and 3 of pyruvate and glyceraldehyde 3-phosphate to yield 1-deoxy-D-xylulose-5-phosphate (DXP).</text>
</comment>
<comment type="cofactor">
    <cofactor evidence="11">
        <name>thiamine diphosphate</name>
        <dbReference type="ChEBI" id="CHEBI:58937"/>
    </cofactor>
    <text evidence="11">Binds 1 thiamine pyrophosphate per subunit.</text>
</comment>
<dbReference type="GO" id="GO:0009228">
    <property type="term" value="P:thiamine biosynthetic process"/>
    <property type="evidence" value="ECO:0007669"/>
    <property type="project" value="UniProtKB-UniRule"/>
</dbReference>
<dbReference type="CDD" id="cd07033">
    <property type="entry name" value="TPP_PYR_DXS_TK_like"/>
    <property type="match status" value="1"/>
</dbReference>
<dbReference type="GO" id="GO:0016114">
    <property type="term" value="P:terpenoid biosynthetic process"/>
    <property type="evidence" value="ECO:0007669"/>
    <property type="project" value="UniProtKB-UniRule"/>
</dbReference>
<dbReference type="InterPro" id="IPR029061">
    <property type="entry name" value="THDP-binding"/>
</dbReference>
<dbReference type="Pfam" id="PF02780">
    <property type="entry name" value="Transketolase_C"/>
    <property type="match status" value="1"/>
</dbReference>
<comment type="subunit">
    <text evidence="3 11">Homodimer.</text>
</comment>
<dbReference type="InterPro" id="IPR020826">
    <property type="entry name" value="Transketolase_BS"/>
</dbReference>
<dbReference type="EMBL" id="LR778175">
    <property type="protein sequence ID" value="CAB1275446.1"/>
    <property type="molecule type" value="Genomic_DNA"/>
</dbReference>
<keyword evidence="8 11" id="KW-0786">Thiamine pyrophosphate</keyword>
<comment type="cofactor">
    <cofactor evidence="11">
        <name>Mg(2+)</name>
        <dbReference type="ChEBI" id="CHEBI:18420"/>
    </cofactor>
    <text evidence="11">Binds 1 Mg(2+) ion per subunit.</text>
</comment>
<evidence type="ECO:0000256" key="4">
    <source>
        <dbReference type="ARBA" id="ARBA00022679"/>
    </source>
</evidence>
<dbReference type="Pfam" id="PF13292">
    <property type="entry name" value="DXP_synthase_N"/>
    <property type="match status" value="1"/>
</dbReference>
<dbReference type="NCBIfam" id="TIGR00204">
    <property type="entry name" value="dxs"/>
    <property type="match status" value="1"/>
</dbReference>
<dbReference type="PROSITE" id="PS00802">
    <property type="entry name" value="TRANSKETOLASE_2"/>
    <property type="match status" value="1"/>
</dbReference>
<comment type="catalytic activity">
    <reaction evidence="11">
        <text>D-glyceraldehyde 3-phosphate + pyruvate + H(+) = 1-deoxy-D-xylulose 5-phosphate + CO2</text>
        <dbReference type="Rhea" id="RHEA:12605"/>
        <dbReference type="ChEBI" id="CHEBI:15361"/>
        <dbReference type="ChEBI" id="CHEBI:15378"/>
        <dbReference type="ChEBI" id="CHEBI:16526"/>
        <dbReference type="ChEBI" id="CHEBI:57792"/>
        <dbReference type="ChEBI" id="CHEBI:59776"/>
        <dbReference type="EC" id="2.2.1.7"/>
    </reaction>
</comment>
<evidence type="ECO:0000256" key="1">
    <source>
        <dbReference type="ARBA" id="ARBA00004980"/>
    </source>
</evidence>